<comment type="catalytic activity">
    <reaction evidence="11 13">
        <text>ATP + H2O = ADP + phosphate + H(+)</text>
        <dbReference type="Rhea" id="RHEA:13065"/>
        <dbReference type="ChEBI" id="CHEBI:15377"/>
        <dbReference type="ChEBI" id="CHEBI:15378"/>
        <dbReference type="ChEBI" id="CHEBI:30616"/>
        <dbReference type="ChEBI" id="CHEBI:43474"/>
        <dbReference type="ChEBI" id="CHEBI:456216"/>
        <dbReference type="EC" id="5.6.2.3"/>
    </reaction>
</comment>
<keyword evidence="3 13" id="KW-0235">DNA replication</keyword>
<dbReference type="PROSITE" id="PS51199">
    <property type="entry name" value="SF4_HELICASE"/>
    <property type="match status" value="1"/>
</dbReference>
<evidence type="ECO:0000256" key="12">
    <source>
        <dbReference type="NCBIfam" id="TIGR00665"/>
    </source>
</evidence>
<proteinExistence type="inferred from homology"/>
<keyword evidence="9" id="KW-0413">Isomerase</keyword>
<keyword evidence="5 13" id="KW-0378">Hydrolase</keyword>
<dbReference type="Gene3D" id="3.40.50.300">
    <property type="entry name" value="P-loop containing nucleotide triphosphate hydrolases"/>
    <property type="match status" value="1"/>
</dbReference>
<dbReference type="EMBL" id="LS483447">
    <property type="protein sequence ID" value="SQH72408.1"/>
    <property type="molecule type" value="Genomic_DNA"/>
</dbReference>
<dbReference type="GO" id="GO:0005829">
    <property type="term" value="C:cytosol"/>
    <property type="evidence" value="ECO:0007669"/>
    <property type="project" value="TreeGrafter"/>
</dbReference>
<evidence type="ECO:0000256" key="3">
    <source>
        <dbReference type="ARBA" id="ARBA00022705"/>
    </source>
</evidence>
<dbReference type="InterPro" id="IPR027417">
    <property type="entry name" value="P-loop_NTPase"/>
</dbReference>
<dbReference type="SUPFAM" id="SSF48024">
    <property type="entry name" value="N-terminal domain of DnaB helicase"/>
    <property type="match status" value="1"/>
</dbReference>
<evidence type="ECO:0000256" key="9">
    <source>
        <dbReference type="ARBA" id="ARBA00023235"/>
    </source>
</evidence>
<dbReference type="GO" id="GO:0005524">
    <property type="term" value="F:ATP binding"/>
    <property type="evidence" value="ECO:0007669"/>
    <property type="project" value="UniProtKB-UniRule"/>
</dbReference>
<evidence type="ECO:0000259" key="15">
    <source>
        <dbReference type="PROSITE" id="PS51199"/>
    </source>
</evidence>
<dbReference type="InterPro" id="IPR007692">
    <property type="entry name" value="DNA_helicase_DnaB"/>
</dbReference>
<name>A0A2X4PLN3_9PORP</name>
<evidence type="ECO:0000256" key="14">
    <source>
        <dbReference type="SAM" id="Coils"/>
    </source>
</evidence>
<keyword evidence="8 13" id="KW-0238">DNA-binding</keyword>
<dbReference type="SUPFAM" id="SSF52540">
    <property type="entry name" value="P-loop containing nucleoside triphosphate hydrolases"/>
    <property type="match status" value="1"/>
</dbReference>
<protein>
    <recommendedName>
        <fullName evidence="12 13">Replicative DNA helicase</fullName>
        <ecNumber evidence="12 13">5.6.2.3</ecNumber>
    </recommendedName>
</protein>
<dbReference type="Proteomes" id="UP000249300">
    <property type="component" value="Chromosome 1"/>
</dbReference>
<keyword evidence="4 13" id="KW-0547">Nucleotide-binding</keyword>
<dbReference type="GO" id="GO:0043139">
    <property type="term" value="F:5'-3' DNA helicase activity"/>
    <property type="evidence" value="ECO:0007669"/>
    <property type="project" value="UniProtKB-EC"/>
</dbReference>
<comment type="similarity">
    <text evidence="1 13">Belongs to the helicase family. DnaB subfamily.</text>
</comment>
<dbReference type="GO" id="GO:0016887">
    <property type="term" value="F:ATP hydrolysis activity"/>
    <property type="evidence" value="ECO:0007669"/>
    <property type="project" value="RHEA"/>
</dbReference>
<evidence type="ECO:0000256" key="6">
    <source>
        <dbReference type="ARBA" id="ARBA00022806"/>
    </source>
</evidence>
<dbReference type="Gene3D" id="1.10.860.10">
    <property type="entry name" value="DNAb Helicase, Chain A"/>
    <property type="match status" value="1"/>
</dbReference>
<evidence type="ECO:0000256" key="2">
    <source>
        <dbReference type="ARBA" id="ARBA00022515"/>
    </source>
</evidence>
<dbReference type="PANTHER" id="PTHR30153">
    <property type="entry name" value="REPLICATIVE DNA HELICASE DNAB"/>
    <property type="match status" value="1"/>
</dbReference>
<evidence type="ECO:0000256" key="8">
    <source>
        <dbReference type="ARBA" id="ARBA00023125"/>
    </source>
</evidence>
<evidence type="ECO:0000256" key="1">
    <source>
        <dbReference type="ARBA" id="ARBA00008428"/>
    </source>
</evidence>
<feature type="domain" description="SF4 helicase" evidence="15">
    <location>
        <begin position="195"/>
        <end position="470"/>
    </location>
</feature>
<dbReference type="NCBIfam" id="TIGR00665">
    <property type="entry name" value="DnaB"/>
    <property type="match status" value="1"/>
</dbReference>
<keyword evidence="7 13" id="KW-0067">ATP-binding</keyword>
<evidence type="ECO:0000256" key="13">
    <source>
        <dbReference type="RuleBase" id="RU362085"/>
    </source>
</evidence>
<dbReference type="FunFam" id="3.40.50.300:FF:000076">
    <property type="entry name" value="Replicative DNA helicase"/>
    <property type="match status" value="1"/>
</dbReference>
<dbReference type="GO" id="GO:1990077">
    <property type="term" value="C:primosome complex"/>
    <property type="evidence" value="ECO:0007669"/>
    <property type="project" value="UniProtKB-UniRule"/>
</dbReference>
<dbReference type="KEGG" id="pcre:NCTC12858_00222"/>
<evidence type="ECO:0000313" key="16">
    <source>
        <dbReference type="EMBL" id="SQH72408.1"/>
    </source>
</evidence>
<evidence type="ECO:0000256" key="10">
    <source>
        <dbReference type="ARBA" id="ARBA00044932"/>
    </source>
</evidence>
<dbReference type="AlphaFoldDB" id="A0A2X4PLN3"/>
<keyword evidence="17" id="KW-1185">Reference proteome</keyword>
<dbReference type="InterPro" id="IPR016136">
    <property type="entry name" value="DNA_helicase_N/primase_C"/>
</dbReference>
<dbReference type="RefSeq" id="WP_023936429.1">
    <property type="nucleotide sequence ID" value="NZ_FUXH01000005.1"/>
</dbReference>
<evidence type="ECO:0000256" key="11">
    <source>
        <dbReference type="ARBA" id="ARBA00048954"/>
    </source>
</evidence>
<feature type="coiled-coil region" evidence="14">
    <location>
        <begin position="142"/>
        <end position="169"/>
    </location>
</feature>
<dbReference type="Pfam" id="PF03796">
    <property type="entry name" value="DnaB_C"/>
    <property type="match status" value="1"/>
</dbReference>
<dbReference type="OrthoDB" id="9773982at2"/>
<keyword evidence="14" id="KW-0175">Coiled coil</keyword>
<dbReference type="InterPro" id="IPR036185">
    <property type="entry name" value="DNA_heli_DnaB-like_N_sf"/>
</dbReference>
<dbReference type="FunFam" id="1.10.860.10:FF:000001">
    <property type="entry name" value="Replicative DNA helicase"/>
    <property type="match status" value="1"/>
</dbReference>
<dbReference type="EC" id="5.6.2.3" evidence="12 13"/>
<dbReference type="CDD" id="cd00984">
    <property type="entry name" value="DnaB_C"/>
    <property type="match status" value="1"/>
</dbReference>
<keyword evidence="2 13" id="KW-0639">Primosome</keyword>
<dbReference type="GO" id="GO:0003677">
    <property type="term" value="F:DNA binding"/>
    <property type="evidence" value="ECO:0007669"/>
    <property type="project" value="UniProtKB-UniRule"/>
</dbReference>
<gene>
    <name evidence="16" type="primary">dnaC</name>
    <name evidence="16" type="ORF">NCTC12858_00222</name>
</gene>
<reference evidence="16 17" key="1">
    <citation type="submission" date="2018-06" db="EMBL/GenBank/DDBJ databases">
        <authorList>
            <consortium name="Pathogen Informatics"/>
            <person name="Doyle S."/>
        </authorList>
    </citation>
    <scope>NUCLEOTIDE SEQUENCE [LARGE SCALE GENOMIC DNA]</scope>
    <source>
        <strain evidence="16 17">NCTC12858</strain>
    </source>
</reference>
<evidence type="ECO:0000256" key="7">
    <source>
        <dbReference type="ARBA" id="ARBA00022840"/>
    </source>
</evidence>
<dbReference type="InterPro" id="IPR007693">
    <property type="entry name" value="DNA_helicase_DnaB-like_N"/>
</dbReference>
<evidence type="ECO:0000313" key="17">
    <source>
        <dbReference type="Proteomes" id="UP000249300"/>
    </source>
</evidence>
<dbReference type="GO" id="GO:0042802">
    <property type="term" value="F:identical protein binding"/>
    <property type="evidence" value="ECO:0007669"/>
    <property type="project" value="UniProtKB-ARBA"/>
</dbReference>
<dbReference type="PANTHER" id="PTHR30153:SF2">
    <property type="entry name" value="REPLICATIVE DNA HELICASE"/>
    <property type="match status" value="1"/>
</dbReference>
<keyword evidence="6 13" id="KW-0347">Helicase</keyword>
<evidence type="ECO:0000256" key="5">
    <source>
        <dbReference type="ARBA" id="ARBA00022801"/>
    </source>
</evidence>
<organism evidence="16 17">
    <name type="scientific">Porphyromonas crevioricanis</name>
    <dbReference type="NCBI Taxonomy" id="393921"/>
    <lineage>
        <taxon>Bacteria</taxon>
        <taxon>Pseudomonadati</taxon>
        <taxon>Bacteroidota</taxon>
        <taxon>Bacteroidia</taxon>
        <taxon>Bacteroidales</taxon>
        <taxon>Porphyromonadaceae</taxon>
        <taxon>Porphyromonas</taxon>
    </lineage>
</organism>
<comment type="function">
    <text evidence="10 13">The main replicative DNA helicase, it participates in initiation and elongation during chromosome replication. Travels ahead of the DNA replisome, separating dsDNA into templates for DNA synthesis. A processive ATP-dependent 5'-3' DNA helicase it has DNA-dependent ATPase activity.</text>
</comment>
<dbReference type="Pfam" id="PF00772">
    <property type="entry name" value="DnaB"/>
    <property type="match status" value="1"/>
</dbReference>
<accession>A0A2X4PLN3</accession>
<sequence>MPATKGKKSKLQDPVVIANPIEGRIPPQAIELEEAVLGAILLEKDAYSSVSDLLKPSTFYLKIHQLIYEAIVSLASKQKPIDLLTVTEELRRTEKLDEVGGPSYIASLTLRVAGSANLEYHAAILAQKSMSRQLISFSSKVLKNAFDDIEDIEDQMQSAEAELFEISQRNLKEEVRQINPIIKQALDEISIAANQTSGISGITSGFPAIDKMTSGWQRSDLVIIAARPAMGKTAFVLSMARNIAVDYNIPVAVFNLEMSSVQLVKRLISNVCEIPGDKIKSGRLEKYEWAQLDKKLQVLTDKPLFIDETPSLSIFELRTKARRLVREHGVQIIIIDYLQLMNASGMNVGNREQEVSMISRSLKVLAKELKIPIIALSQLNRGVETRQGDFNSKRPQLSDLRESGAIEQDADIVCFIHRPEYYKIFQDPDGNSLIGLAEFIIAKHRNGPIGDVRIRFRAEFAKFLPLEAELSTIRESAAGRTDEEAQDPLAVMGTTPLQSQDDFLSGTPLTDLPY</sequence>
<dbReference type="GO" id="GO:0006269">
    <property type="term" value="P:DNA replication, synthesis of primer"/>
    <property type="evidence" value="ECO:0007669"/>
    <property type="project" value="UniProtKB-UniRule"/>
</dbReference>
<dbReference type="InterPro" id="IPR007694">
    <property type="entry name" value="DNA_helicase_DnaB-like_C"/>
</dbReference>
<evidence type="ECO:0000256" key="4">
    <source>
        <dbReference type="ARBA" id="ARBA00022741"/>
    </source>
</evidence>